<dbReference type="AlphaFoldDB" id="A0A2K3N2I2"/>
<accession>A0A2K3N2I2</accession>
<name>A0A2K3N2I2_TRIPR</name>
<reference evidence="2 3" key="2">
    <citation type="journal article" date="2017" name="Front. Plant Sci.">
        <title>Gene Classification and Mining of Molecular Markers Useful in Red Clover (Trifolium pratense) Breeding.</title>
        <authorList>
            <person name="Istvanek J."/>
            <person name="Dluhosova J."/>
            <person name="Dluhos P."/>
            <person name="Patkova L."/>
            <person name="Nedelnik J."/>
            <person name="Repkova J."/>
        </authorList>
    </citation>
    <scope>NUCLEOTIDE SEQUENCE [LARGE SCALE GENOMIC DNA]</scope>
    <source>
        <strain evidence="3">cv. Tatra</strain>
        <tissue evidence="2">Young leaves</tissue>
    </source>
</reference>
<dbReference type="EMBL" id="ASHM01015295">
    <property type="protein sequence ID" value="PNX97199.1"/>
    <property type="molecule type" value="Genomic_DNA"/>
</dbReference>
<organism evidence="2 3">
    <name type="scientific">Trifolium pratense</name>
    <name type="common">Red clover</name>
    <dbReference type="NCBI Taxonomy" id="57577"/>
    <lineage>
        <taxon>Eukaryota</taxon>
        <taxon>Viridiplantae</taxon>
        <taxon>Streptophyta</taxon>
        <taxon>Embryophyta</taxon>
        <taxon>Tracheophyta</taxon>
        <taxon>Spermatophyta</taxon>
        <taxon>Magnoliopsida</taxon>
        <taxon>eudicotyledons</taxon>
        <taxon>Gunneridae</taxon>
        <taxon>Pentapetalae</taxon>
        <taxon>rosids</taxon>
        <taxon>fabids</taxon>
        <taxon>Fabales</taxon>
        <taxon>Fabaceae</taxon>
        <taxon>Papilionoideae</taxon>
        <taxon>50 kb inversion clade</taxon>
        <taxon>NPAAA clade</taxon>
        <taxon>Hologalegina</taxon>
        <taxon>IRL clade</taxon>
        <taxon>Trifolieae</taxon>
        <taxon>Trifolium</taxon>
    </lineage>
</organism>
<dbReference type="Proteomes" id="UP000236291">
    <property type="component" value="Unassembled WGS sequence"/>
</dbReference>
<gene>
    <name evidence="2" type="ORF">L195_g020424</name>
</gene>
<proteinExistence type="predicted"/>
<evidence type="ECO:0000313" key="2">
    <source>
        <dbReference type="EMBL" id="PNX97199.1"/>
    </source>
</evidence>
<feature type="region of interest" description="Disordered" evidence="1">
    <location>
        <begin position="256"/>
        <end position="288"/>
    </location>
</feature>
<protein>
    <submittedName>
        <fullName evidence="2">Uncharacterized protein</fullName>
    </submittedName>
</protein>
<comment type="caution">
    <text evidence="2">The sequence shown here is derived from an EMBL/GenBank/DDBJ whole genome shotgun (WGS) entry which is preliminary data.</text>
</comment>
<evidence type="ECO:0000313" key="3">
    <source>
        <dbReference type="Proteomes" id="UP000236291"/>
    </source>
</evidence>
<feature type="region of interest" description="Disordered" evidence="1">
    <location>
        <begin position="37"/>
        <end position="64"/>
    </location>
</feature>
<sequence>MEQKVVDEIVAAEINNEIFQLRILEDSYGPMRIMVTQNSSRDGRDNESSCSEEEENSFPAEERDETVMNAGDNNLLALTNFVNDNNGRRDDTSNIRERSYEEEINMEITHHLNGDHNSNNRCDLNEEDLVDVDQENTERAVNLMGLETIEVLSPNVSRDWGSANNSQREVVPLGLYNKPNNKGTEEIDKKIGAANQTRPVKGMKGLKTVKTLPIQGKQVALPAIHKEGTRKQSSNLKTNTATAVHNKGEGNRISVVAPSKSASSSSEGRSKDGCVRNPIGRFKAPKGNDNSVSSAGSILCCSSLNSSDIRNCNKQILNKAEISMVDKVWKGVVELGVEGEEVETVYRNRISVNEKRDSEARILREQNKQVKL</sequence>
<feature type="compositionally biased region" description="Low complexity" evidence="1">
    <location>
        <begin position="256"/>
        <end position="266"/>
    </location>
</feature>
<reference evidence="2 3" key="1">
    <citation type="journal article" date="2014" name="Am. J. Bot.">
        <title>Genome assembly and annotation for red clover (Trifolium pratense; Fabaceae).</title>
        <authorList>
            <person name="Istvanek J."/>
            <person name="Jaros M."/>
            <person name="Krenek A."/>
            <person name="Repkova J."/>
        </authorList>
    </citation>
    <scope>NUCLEOTIDE SEQUENCE [LARGE SCALE GENOMIC DNA]</scope>
    <source>
        <strain evidence="3">cv. Tatra</strain>
        <tissue evidence="2">Young leaves</tissue>
    </source>
</reference>
<evidence type="ECO:0000256" key="1">
    <source>
        <dbReference type="SAM" id="MobiDB-lite"/>
    </source>
</evidence>